<sequence>MSSSPLSYKLFVAGLVTIICVLILSAQLMNFTINSREQCSAAVMIGQSNGLGLVMIVQIFLSIITLAQICRCIRLVRTKKLHLHANLRLLMFCGLIGYIHVSIYTSLYPIFFLMHRIKHVEPCDLVYEKLTCYILRWPLYYGVVYQSFLHLAISIERTMATRFMHTYDKGFLWWGRGIAACSFFQLGLLLATFAFYNNYLNSYNTRQKQLKKNQASQDYFVLFQSQLEEAYKKRLISSPMSRPKPKPAGRSPVFNAVLA</sequence>
<name>A0A811LEC2_9BILA</name>
<protein>
    <recommendedName>
        <fullName evidence="9">G_PROTEIN_RECEP_F1_2 domain-containing protein</fullName>
    </recommendedName>
</protein>
<reference evidence="7" key="1">
    <citation type="submission" date="2020-09" db="EMBL/GenBank/DDBJ databases">
        <authorList>
            <person name="Kikuchi T."/>
        </authorList>
    </citation>
    <scope>NUCLEOTIDE SEQUENCE</scope>
    <source>
        <strain evidence="7">SH1</strain>
    </source>
</reference>
<dbReference type="Proteomes" id="UP000783686">
    <property type="component" value="Unassembled WGS sequence"/>
</dbReference>
<evidence type="ECO:0000256" key="5">
    <source>
        <dbReference type="SAM" id="MobiDB-lite"/>
    </source>
</evidence>
<dbReference type="PANTHER" id="PTHR46561:SF11">
    <property type="entry name" value="SERPENTINE RECEPTOR CLASS ALPHA_BETA-14"/>
    <property type="match status" value="1"/>
</dbReference>
<dbReference type="Pfam" id="PF10292">
    <property type="entry name" value="7TM_GPCR_Srab"/>
    <property type="match status" value="1"/>
</dbReference>
<comment type="subcellular location">
    <subcellularLocation>
        <location evidence="1">Membrane</location>
        <topology evidence="1">Multi-pass membrane protein</topology>
    </subcellularLocation>
</comment>
<dbReference type="InterPro" id="IPR053286">
    <property type="entry name" value="Nematode_rcpt-like_srab"/>
</dbReference>
<keyword evidence="2 6" id="KW-0812">Transmembrane</keyword>
<evidence type="ECO:0000313" key="8">
    <source>
        <dbReference type="Proteomes" id="UP000614601"/>
    </source>
</evidence>
<dbReference type="EMBL" id="CAJFDH010000005">
    <property type="protein sequence ID" value="CAD5226033.1"/>
    <property type="molecule type" value="Genomic_DNA"/>
</dbReference>
<dbReference type="OrthoDB" id="10570803at2759"/>
<keyword evidence="4 6" id="KW-0472">Membrane</keyword>
<feature type="transmembrane region" description="Helical" evidence="6">
    <location>
        <begin position="50"/>
        <end position="69"/>
    </location>
</feature>
<feature type="transmembrane region" description="Helical" evidence="6">
    <location>
        <begin position="6"/>
        <end position="29"/>
    </location>
</feature>
<keyword evidence="3 6" id="KW-1133">Transmembrane helix</keyword>
<feature type="transmembrane region" description="Helical" evidence="6">
    <location>
        <begin position="173"/>
        <end position="196"/>
    </location>
</feature>
<evidence type="ECO:0008006" key="9">
    <source>
        <dbReference type="Google" id="ProtNLM"/>
    </source>
</evidence>
<feature type="transmembrane region" description="Helical" evidence="6">
    <location>
        <begin position="134"/>
        <end position="153"/>
    </location>
</feature>
<dbReference type="InterPro" id="IPR019408">
    <property type="entry name" value="7TM_GPCR_serpentine_rcpt_Srab"/>
</dbReference>
<evidence type="ECO:0000256" key="4">
    <source>
        <dbReference type="ARBA" id="ARBA00023136"/>
    </source>
</evidence>
<dbReference type="Proteomes" id="UP000614601">
    <property type="component" value="Unassembled WGS sequence"/>
</dbReference>
<feature type="transmembrane region" description="Helical" evidence="6">
    <location>
        <begin position="89"/>
        <end position="113"/>
    </location>
</feature>
<dbReference type="PANTHER" id="PTHR46561">
    <property type="entry name" value="SERPENTINE RECEPTOR, CLASS AB (CLASS A-LIKE)-RELATED"/>
    <property type="match status" value="1"/>
</dbReference>
<dbReference type="AlphaFoldDB" id="A0A811LEC2"/>
<evidence type="ECO:0000256" key="1">
    <source>
        <dbReference type="ARBA" id="ARBA00004141"/>
    </source>
</evidence>
<proteinExistence type="predicted"/>
<dbReference type="GO" id="GO:0016020">
    <property type="term" value="C:membrane"/>
    <property type="evidence" value="ECO:0007669"/>
    <property type="project" value="UniProtKB-SubCell"/>
</dbReference>
<dbReference type="EMBL" id="CAJFCW020000005">
    <property type="protein sequence ID" value="CAG9121650.1"/>
    <property type="molecule type" value="Genomic_DNA"/>
</dbReference>
<comment type="caution">
    <text evidence="7">The sequence shown here is derived from an EMBL/GenBank/DDBJ whole genome shotgun (WGS) entry which is preliminary data.</text>
</comment>
<evidence type="ECO:0000256" key="6">
    <source>
        <dbReference type="SAM" id="Phobius"/>
    </source>
</evidence>
<gene>
    <name evidence="7" type="ORF">BOKJ2_LOCUS11875</name>
</gene>
<organism evidence="7 8">
    <name type="scientific">Bursaphelenchus okinawaensis</name>
    <dbReference type="NCBI Taxonomy" id="465554"/>
    <lineage>
        <taxon>Eukaryota</taxon>
        <taxon>Metazoa</taxon>
        <taxon>Ecdysozoa</taxon>
        <taxon>Nematoda</taxon>
        <taxon>Chromadorea</taxon>
        <taxon>Rhabditida</taxon>
        <taxon>Tylenchina</taxon>
        <taxon>Tylenchomorpha</taxon>
        <taxon>Aphelenchoidea</taxon>
        <taxon>Aphelenchoididae</taxon>
        <taxon>Bursaphelenchus</taxon>
    </lineage>
</organism>
<evidence type="ECO:0000313" key="7">
    <source>
        <dbReference type="EMBL" id="CAD5226033.1"/>
    </source>
</evidence>
<evidence type="ECO:0000256" key="3">
    <source>
        <dbReference type="ARBA" id="ARBA00022989"/>
    </source>
</evidence>
<keyword evidence="8" id="KW-1185">Reference proteome</keyword>
<feature type="region of interest" description="Disordered" evidence="5">
    <location>
        <begin position="238"/>
        <end position="259"/>
    </location>
</feature>
<evidence type="ECO:0000256" key="2">
    <source>
        <dbReference type="ARBA" id="ARBA00022692"/>
    </source>
</evidence>
<accession>A0A811LEC2</accession>